<comment type="caution">
    <text evidence="12">Was originally thought to be a dihydrodipicolinate synthase (DHDPS), catalyzing the condensation of (S)-aspartate-beta-semialdehyde [(S)-ASA] and pyruvate to dihydrodipicolinate (DHDP). However, it was shown in E.coli that the product of the enzymatic reaction is not dihydrodipicolinate but in fact (4S)-4-hydroxy-2,3,4,5-tetrahydro-(2S)-dipicolinic acid (HTPA), and that the consecutive dehydration reaction leading to DHDP is not spontaneous but catalyzed by DapB.</text>
</comment>
<dbReference type="InterPro" id="IPR020624">
    <property type="entry name" value="Schiff_base-form_aldolases_CS"/>
</dbReference>
<dbReference type="SMART" id="SM01130">
    <property type="entry name" value="DHDPS"/>
    <property type="match status" value="1"/>
</dbReference>
<dbReference type="PROSITE" id="PS00666">
    <property type="entry name" value="DHDPS_2"/>
    <property type="match status" value="1"/>
</dbReference>
<dbReference type="EC" id="4.3.3.7" evidence="4 12"/>
<keyword evidence="5 12" id="KW-0963">Cytoplasm</keyword>
<evidence type="ECO:0000256" key="2">
    <source>
        <dbReference type="ARBA" id="ARBA00005120"/>
    </source>
</evidence>
<evidence type="ECO:0000256" key="10">
    <source>
        <dbReference type="ARBA" id="ARBA00023270"/>
    </source>
</evidence>
<evidence type="ECO:0000256" key="7">
    <source>
        <dbReference type="ARBA" id="ARBA00022915"/>
    </source>
</evidence>
<dbReference type="GO" id="GO:0005829">
    <property type="term" value="C:cytosol"/>
    <property type="evidence" value="ECO:0007669"/>
    <property type="project" value="TreeGrafter"/>
</dbReference>
<feature type="binding site" evidence="12 15">
    <location>
        <position position="46"/>
    </location>
    <ligand>
        <name>pyruvate</name>
        <dbReference type="ChEBI" id="CHEBI:15361"/>
    </ligand>
</feature>
<dbReference type="Gene3D" id="3.20.20.70">
    <property type="entry name" value="Aldolase class I"/>
    <property type="match status" value="1"/>
</dbReference>
<evidence type="ECO:0000256" key="13">
    <source>
        <dbReference type="PIRNR" id="PIRNR001365"/>
    </source>
</evidence>
<evidence type="ECO:0000256" key="9">
    <source>
        <dbReference type="ARBA" id="ARBA00023239"/>
    </source>
</evidence>
<keyword evidence="8 12" id="KW-0457">Lysine biosynthesis</keyword>
<dbReference type="HOGENOM" id="CLU_049343_7_1_9"/>
<reference evidence="16" key="1">
    <citation type="submission" date="2009-10" db="EMBL/GenBank/DDBJ databases">
        <title>Complete sequence of Bacillus selenitireducens MLS10.</title>
        <authorList>
            <consortium name="US DOE Joint Genome Institute"/>
            <person name="Lucas S."/>
            <person name="Copeland A."/>
            <person name="Lapidus A."/>
            <person name="Glavina del Rio T."/>
            <person name="Dalin E."/>
            <person name="Tice H."/>
            <person name="Bruce D."/>
            <person name="Goodwin L."/>
            <person name="Pitluck S."/>
            <person name="Sims D."/>
            <person name="Brettin T."/>
            <person name="Detter J.C."/>
            <person name="Han C."/>
            <person name="Larimer F."/>
            <person name="Land M."/>
            <person name="Hauser L."/>
            <person name="Kyrpides N."/>
            <person name="Ovchinnikova G."/>
            <person name="Stolz J."/>
        </authorList>
    </citation>
    <scope>NUCLEOTIDE SEQUENCE [LARGE SCALE GENOMIC DNA]</scope>
    <source>
        <strain evidence="16">MLS10</strain>
    </source>
</reference>
<dbReference type="Proteomes" id="UP000000271">
    <property type="component" value="Chromosome"/>
</dbReference>
<evidence type="ECO:0000313" key="17">
    <source>
        <dbReference type="Proteomes" id="UP000000271"/>
    </source>
</evidence>
<dbReference type="InterPro" id="IPR002220">
    <property type="entry name" value="DapA-like"/>
</dbReference>
<dbReference type="SUPFAM" id="SSF51569">
    <property type="entry name" value="Aldolase"/>
    <property type="match status" value="1"/>
</dbReference>
<comment type="subunit">
    <text evidence="12">Homotetramer; dimer of dimers.</text>
</comment>
<dbReference type="PRINTS" id="PR00146">
    <property type="entry name" value="DHPICSNTHASE"/>
</dbReference>
<evidence type="ECO:0000313" key="16">
    <source>
        <dbReference type="EMBL" id="ADH99492.1"/>
    </source>
</evidence>
<evidence type="ECO:0000256" key="15">
    <source>
        <dbReference type="PIRSR" id="PIRSR001365-2"/>
    </source>
</evidence>
<gene>
    <name evidence="12" type="primary">dapA</name>
    <name evidence="16" type="ordered locus">Bsel_1988</name>
</gene>
<accession>D6XUK6</accession>
<dbReference type="KEGG" id="bse:Bsel_1988"/>
<name>D6XUK6_BACIE</name>
<feature type="active site" description="Schiff-base intermediate with substrate" evidence="12 14">
    <location>
        <position position="162"/>
    </location>
</feature>
<evidence type="ECO:0000256" key="14">
    <source>
        <dbReference type="PIRSR" id="PIRSR001365-1"/>
    </source>
</evidence>
<evidence type="ECO:0000256" key="6">
    <source>
        <dbReference type="ARBA" id="ARBA00022605"/>
    </source>
</evidence>
<dbReference type="STRING" id="439292.Bsel_1988"/>
<proteinExistence type="inferred from homology"/>
<comment type="catalytic activity">
    <reaction evidence="11 12">
        <text>L-aspartate 4-semialdehyde + pyruvate = (2S,4S)-4-hydroxy-2,3,4,5-tetrahydrodipicolinate + H2O + H(+)</text>
        <dbReference type="Rhea" id="RHEA:34171"/>
        <dbReference type="ChEBI" id="CHEBI:15361"/>
        <dbReference type="ChEBI" id="CHEBI:15377"/>
        <dbReference type="ChEBI" id="CHEBI:15378"/>
        <dbReference type="ChEBI" id="CHEBI:67139"/>
        <dbReference type="ChEBI" id="CHEBI:537519"/>
        <dbReference type="EC" id="4.3.3.7"/>
    </reaction>
</comment>
<dbReference type="GO" id="GO:0009089">
    <property type="term" value="P:lysine biosynthetic process via diaminopimelate"/>
    <property type="evidence" value="ECO:0007669"/>
    <property type="project" value="UniProtKB-UniRule"/>
</dbReference>
<dbReference type="CDD" id="cd00950">
    <property type="entry name" value="DHDPS"/>
    <property type="match status" value="1"/>
</dbReference>
<comment type="function">
    <text evidence="1 12">Catalyzes the condensation of (S)-aspartate-beta-semialdehyde [(S)-ASA] and pyruvate to 4-hydroxy-tetrahydrodipicolinate (HTPA).</text>
</comment>
<comment type="similarity">
    <text evidence="3 12 13">Belongs to the DapA family.</text>
</comment>
<keyword evidence="10 12" id="KW-0704">Schiff base</keyword>
<dbReference type="InterPro" id="IPR013785">
    <property type="entry name" value="Aldolase_TIM"/>
</dbReference>
<evidence type="ECO:0000256" key="3">
    <source>
        <dbReference type="ARBA" id="ARBA00007592"/>
    </source>
</evidence>
<dbReference type="RefSeq" id="WP_013172914.1">
    <property type="nucleotide sequence ID" value="NC_014219.1"/>
</dbReference>
<dbReference type="EMBL" id="CP001791">
    <property type="protein sequence ID" value="ADH99492.1"/>
    <property type="molecule type" value="Genomic_DNA"/>
</dbReference>
<keyword evidence="6 12" id="KW-0028">Amino-acid biosynthesis</keyword>
<dbReference type="OrthoDB" id="9782828at2"/>
<dbReference type="AlphaFoldDB" id="D6XUK6"/>
<keyword evidence="17" id="KW-1185">Reference proteome</keyword>
<protein>
    <recommendedName>
        <fullName evidence="4 12">4-hydroxy-tetrahydrodipicolinate synthase</fullName>
        <shortName evidence="12">HTPA synthase</shortName>
        <ecNumber evidence="4 12">4.3.3.7</ecNumber>
    </recommendedName>
</protein>
<dbReference type="InterPro" id="IPR020625">
    <property type="entry name" value="Schiff_base-form_aldolases_AS"/>
</dbReference>
<evidence type="ECO:0000256" key="12">
    <source>
        <dbReference type="HAMAP-Rule" id="MF_00418"/>
    </source>
</evidence>
<feature type="binding site" evidence="12 15">
    <location>
        <position position="204"/>
    </location>
    <ligand>
        <name>pyruvate</name>
        <dbReference type="ChEBI" id="CHEBI:15361"/>
    </ligand>
</feature>
<dbReference type="NCBIfam" id="TIGR00674">
    <property type="entry name" value="dapA"/>
    <property type="match status" value="1"/>
</dbReference>
<evidence type="ECO:0000256" key="11">
    <source>
        <dbReference type="ARBA" id="ARBA00047836"/>
    </source>
</evidence>
<dbReference type="PANTHER" id="PTHR12128:SF66">
    <property type="entry name" value="4-HYDROXY-2-OXOGLUTARATE ALDOLASE, MITOCHONDRIAL"/>
    <property type="match status" value="1"/>
</dbReference>
<dbReference type="PROSITE" id="PS00665">
    <property type="entry name" value="DHDPS_1"/>
    <property type="match status" value="1"/>
</dbReference>
<evidence type="ECO:0000256" key="1">
    <source>
        <dbReference type="ARBA" id="ARBA00003294"/>
    </source>
</evidence>
<evidence type="ECO:0000256" key="5">
    <source>
        <dbReference type="ARBA" id="ARBA00022490"/>
    </source>
</evidence>
<dbReference type="UniPathway" id="UPA00034">
    <property type="reaction ID" value="UER00017"/>
</dbReference>
<dbReference type="GO" id="GO:0008840">
    <property type="term" value="F:4-hydroxy-tetrahydrodipicolinate synthase activity"/>
    <property type="evidence" value="ECO:0007669"/>
    <property type="project" value="UniProtKB-UniRule"/>
</dbReference>
<dbReference type="Pfam" id="PF00701">
    <property type="entry name" value="DHDPS"/>
    <property type="match status" value="1"/>
</dbReference>
<feature type="site" description="Part of a proton relay during catalysis" evidence="12">
    <location>
        <position position="108"/>
    </location>
</feature>
<dbReference type="eggNOG" id="COG0329">
    <property type="taxonomic scope" value="Bacteria"/>
</dbReference>
<evidence type="ECO:0000256" key="4">
    <source>
        <dbReference type="ARBA" id="ARBA00012086"/>
    </source>
</evidence>
<dbReference type="PANTHER" id="PTHR12128">
    <property type="entry name" value="DIHYDRODIPICOLINATE SYNTHASE"/>
    <property type="match status" value="1"/>
</dbReference>
<dbReference type="PIRSF" id="PIRSF001365">
    <property type="entry name" value="DHDPS"/>
    <property type="match status" value="1"/>
</dbReference>
<comment type="pathway">
    <text evidence="2 12">Amino-acid biosynthesis; L-lysine biosynthesis via DAP pathway; (S)-tetrahydrodipicolinate from L-aspartate: step 3/4.</text>
</comment>
<feature type="active site" description="Proton donor/acceptor" evidence="12 14">
    <location>
        <position position="134"/>
    </location>
</feature>
<feature type="site" description="Part of a proton relay during catalysis" evidence="12">
    <location>
        <position position="45"/>
    </location>
</feature>
<evidence type="ECO:0000256" key="8">
    <source>
        <dbReference type="ARBA" id="ARBA00023154"/>
    </source>
</evidence>
<dbReference type="HAMAP" id="MF_00418">
    <property type="entry name" value="DapA"/>
    <property type="match status" value="1"/>
</dbReference>
<comment type="subcellular location">
    <subcellularLocation>
        <location evidence="12">Cytoplasm</location>
    </subcellularLocation>
</comment>
<dbReference type="GO" id="GO:0019877">
    <property type="term" value="P:diaminopimelate biosynthetic process"/>
    <property type="evidence" value="ECO:0007669"/>
    <property type="project" value="UniProtKB-UniRule"/>
</dbReference>
<keyword evidence="9 12" id="KW-0456">Lyase</keyword>
<dbReference type="InterPro" id="IPR005263">
    <property type="entry name" value="DapA"/>
</dbReference>
<sequence>MNFGQMITAMVTPFNDDMEVDFERTEQLIEHLIRTGSDAIVISGTTGEAPTLSIDEKNALFRFCVNTVNGRIPVIAGTGTNSTAMALELTKMAEIAGADGVMLMAPYYNKPNQQGMYEHFKAIATSTTLPVMLYNVPGRTGVNLLPETTIRLSRIPNIVSVKEASGDLDAISEIIEQTSEEFSVYSGDDSLTLPAMSVGANGVVSVSSHVVGDEMKQMIDFFQEGKFREAAAIHRHLVPIMNGMFIAPSPAPVKAALEMIGVLTGSVRLPIVPVDDEEKETIHRLLTYKIYSSAV</sequence>
<organism evidence="16 17">
    <name type="scientific">Bacillus selenitireducens (strain ATCC 700615 / DSM 15326 / MLS10)</name>
    <dbReference type="NCBI Taxonomy" id="439292"/>
    <lineage>
        <taxon>Bacteria</taxon>
        <taxon>Bacillati</taxon>
        <taxon>Bacillota</taxon>
        <taxon>Bacilli</taxon>
        <taxon>Bacillales</taxon>
        <taxon>Bacillaceae</taxon>
        <taxon>Salisediminibacterium</taxon>
    </lineage>
</organism>
<keyword evidence="7 12" id="KW-0220">Diaminopimelate biosynthesis</keyword>